<dbReference type="EMBL" id="QYUP01000043">
    <property type="protein sequence ID" value="RJG23425.1"/>
    <property type="molecule type" value="Genomic_DNA"/>
</dbReference>
<evidence type="ECO:0000256" key="4">
    <source>
        <dbReference type="ARBA" id="ARBA00023136"/>
    </source>
</evidence>
<dbReference type="SMART" id="SM00091">
    <property type="entry name" value="PAS"/>
    <property type="match status" value="2"/>
</dbReference>
<dbReference type="InterPro" id="IPR011006">
    <property type="entry name" value="CheY-like_superfamily"/>
</dbReference>
<dbReference type="CDD" id="cd01949">
    <property type="entry name" value="GGDEF"/>
    <property type="match status" value="1"/>
</dbReference>
<evidence type="ECO:0000259" key="12">
    <source>
        <dbReference type="PROSITE" id="PS50883"/>
    </source>
</evidence>
<comment type="caution">
    <text evidence="14">The sequence shown here is derived from an EMBL/GenBank/DDBJ whole genome shotgun (WGS) entry which is preliminary data.</text>
</comment>
<evidence type="ECO:0000313" key="15">
    <source>
        <dbReference type="Proteomes" id="UP000284006"/>
    </source>
</evidence>
<dbReference type="Pfam" id="PF13426">
    <property type="entry name" value="PAS_9"/>
    <property type="match status" value="1"/>
</dbReference>
<feature type="modified residue" description="4-aspartylphosphate" evidence="5">
    <location>
        <position position="994"/>
    </location>
</feature>
<dbReference type="CDD" id="cd17569">
    <property type="entry name" value="REC_HupR-like"/>
    <property type="match status" value="1"/>
</dbReference>
<keyword evidence="4 7" id="KW-0472">Membrane</keyword>
<feature type="domain" description="PAC" evidence="10">
    <location>
        <begin position="450"/>
        <end position="502"/>
    </location>
</feature>
<evidence type="ECO:0000259" key="13">
    <source>
        <dbReference type="PROSITE" id="PS50887"/>
    </source>
</evidence>
<dbReference type="NCBIfam" id="TIGR00229">
    <property type="entry name" value="sensory_box"/>
    <property type="match status" value="1"/>
</dbReference>
<evidence type="ECO:0000256" key="2">
    <source>
        <dbReference type="ARBA" id="ARBA00022692"/>
    </source>
</evidence>
<dbReference type="SMART" id="SM00086">
    <property type="entry name" value="PAC"/>
    <property type="match status" value="1"/>
</dbReference>
<dbReference type="PROSITE" id="PS50883">
    <property type="entry name" value="EAL"/>
    <property type="match status" value="1"/>
</dbReference>
<feature type="domain" description="CHASE" evidence="11">
    <location>
        <begin position="84"/>
        <end position="266"/>
    </location>
</feature>
<dbReference type="PROSITE" id="PS50110">
    <property type="entry name" value="RESPONSE_REGULATORY"/>
    <property type="match status" value="1"/>
</dbReference>
<dbReference type="PROSITE" id="PS50887">
    <property type="entry name" value="GGDEF"/>
    <property type="match status" value="1"/>
</dbReference>
<dbReference type="InterPro" id="IPR035965">
    <property type="entry name" value="PAS-like_dom_sf"/>
</dbReference>
<dbReference type="SMART" id="SM00052">
    <property type="entry name" value="EAL"/>
    <property type="match status" value="1"/>
</dbReference>
<dbReference type="GO" id="GO:0003824">
    <property type="term" value="F:catalytic activity"/>
    <property type="evidence" value="ECO:0007669"/>
    <property type="project" value="UniProtKB-ARBA"/>
</dbReference>
<dbReference type="Proteomes" id="UP000284006">
    <property type="component" value="Unassembled WGS sequence"/>
</dbReference>
<dbReference type="Pfam" id="PF00563">
    <property type="entry name" value="EAL"/>
    <property type="match status" value="1"/>
</dbReference>
<dbReference type="InterPro" id="IPR001633">
    <property type="entry name" value="EAL_dom"/>
</dbReference>
<dbReference type="SUPFAM" id="SSF141868">
    <property type="entry name" value="EAL domain-like"/>
    <property type="match status" value="1"/>
</dbReference>
<dbReference type="SMART" id="SM00267">
    <property type="entry name" value="GGDEF"/>
    <property type="match status" value="1"/>
</dbReference>
<evidence type="ECO:0000259" key="8">
    <source>
        <dbReference type="PROSITE" id="PS50110"/>
    </source>
</evidence>
<dbReference type="InterPro" id="IPR052155">
    <property type="entry name" value="Biofilm_reg_signaling"/>
</dbReference>
<feature type="domain" description="Response regulatory" evidence="8">
    <location>
        <begin position="945"/>
        <end position="1060"/>
    </location>
</feature>
<dbReference type="InterPro" id="IPR001789">
    <property type="entry name" value="Sig_transdc_resp-reg_receiver"/>
</dbReference>
<dbReference type="AlphaFoldDB" id="A0A418Y6B7"/>
<dbReference type="GO" id="GO:0016020">
    <property type="term" value="C:membrane"/>
    <property type="evidence" value="ECO:0007669"/>
    <property type="project" value="UniProtKB-SubCell"/>
</dbReference>
<accession>A0A418Y6B7</accession>
<keyword evidence="15" id="KW-1185">Reference proteome</keyword>
<feature type="coiled-coil region" evidence="6">
    <location>
        <begin position="1076"/>
        <end position="1103"/>
    </location>
</feature>
<dbReference type="PROSITE" id="PS50112">
    <property type="entry name" value="PAS"/>
    <property type="match status" value="1"/>
</dbReference>
<evidence type="ECO:0000256" key="7">
    <source>
        <dbReference type="SAM" id="Phobius"/>
    </source>
</evidence>
<dbReference type="Pfam" id="PF00072">
    <property type="entry name" value="Response_reg"/>
    <property type="match status" value="1"/>
</dbReference>
<dbReference type="Gene3D" id="3.30.70.270">
    <property type="match status" value="1"/>
</dbReference>
<dbReference type="InterPro" id="IPR001610">
    <property type="entry name" value="PAC"/>
</dbReference>
<dbReference type="OrthoDB" id="9813903at2"/>
<feature type="domain" description="PAS" evidence="9">
    <location>
        <begin position="374"/>
        <end position="450"/>
    </location>
</feature>
<dbReference type="InterPro" id="IPR043128">
    <property type="entry name" value="Rev_trsase/Diguanyl_cyclase"/>
</dbReference>
<dbReference type="InterPro" id="IPR000160">
    <property type="entry name" value="GGDEF_dom"/>
</dbReference>
<feature type="domain" description="GGDEF" evidence="13">
    <location>
        <begin position="534"/>
        <end position="667"/>
    </location>
</feature>
<dbReference type="RefSeq" id="WP_119809672.1">
    <property type="nucleotide sequence ID" value="NZ_QYUP01000043.1"/>
</dbReference>
<proteinExistence type="predicted"/>
<comment type="subcellular location">
    <subcellularLocation>
        <location evidence="1">Membrane</location>
    </subcellularLocation>
</comment>
<dbReference type="Gene3D" id="3.40.50.2300">
    <property type="match status" value="1"/>
</dbReference>
<evidence type="ECO:0000259" key="11">
    <source>
        <dbReference type="PROSITE" id="PS50839"/>
    </source>
</evidence>
<dbReference type="Gene3D" id="3.20.20.450">
    <property type="entry name" value="EAL domain"/>
    <property type="match status" value="1"/>
</dbReference>
<dbReference type="CDD" id="cd01948">
    <property type="entry name" value="EAL"/>
    <property type="match status" value="1"/>
</dbReference>
<dbReference type="InterPro" id="IPR029787">
    <property type="entry name" value="Nucleotide_cyclase"/>
</dbReference>
<evidence type="ECO:0000259" key="10">
    <source>
        <dbReference type="PROSITE" id="PS50113"/>
    </source>
</evidence>
<evidence type="ECO:0000256" key="3">
    <source>
        <dbReference type="ARBA" id="ARBA00022989"/>
    </source>
</evidence>
<dbReference type="Gene3D" id="3.30.450.350">
    <property type="entry name" value="CHASE domain"/>
    <property type="match status" value="1"/>
</dbReference>
<dbReference type="Pfam" id="PF03924">
    <property type="entry name" value="CHASE"/>
    <property type="match status" value="1"/>
</dbReference>
<sequence>MKTAGQIGDGARALTGMLAQPLALLAVAIGLLVTGALYASIRTVEQQRMRTEFERRAATRVAAVREELNEAVAAVETVNRLFVAMAPVGREQFGAFTRPMLEDSPQLRLIAFQRVVAGSERAAFERARRAEFPGFGIGELAGASVVSAAPRASYRVVDYLEPMAGNESTFGLDAATRAEQDAAARRACETGRAAMTGQYGVVLGNSLQQGFMVIMPVYRAGVRRAGCAAVEGFTVAAVSSAALVAQTLANPRMQAAPDLEVSVYEGAGADPARRVLRVGPLATAQPSALARLAGGGSRHVGQSFEVAGRPWRVEVSEQPGPLPRHSLGSLLMLVGGTICTLLAAACAGAASRRTRSVYRLVKERTAALSQANRTQQLLRQAIEASYDSIIITSAEPPGYPIQYVNPAFEQMSGYRADEVIGRSCTMFWGEEKDEPGVRALGTLARARREGTAVVRTRRKDGGELWSEAHIAPFKDASGAVRHFVVAQYDVTEKRRYESELEYQATHDPLTGLANRDLLYRRLREATEAAGREGQAVWVLFIDVDRFKFVTDSLGHRAGDAFLQAIAQRLLSAARPEDTLARLGGDEFILVVPERGAAALDAGIPERILEAIARPVSVGSQELFLSACVGVARYPADSDDPATLIDFADLAMHRAKELGRNNYQLYRPEMIERAQWRLKMERDLRSALERDEFELHYQPQLDLSSGRVVGVEALLRWRHPELGLLTPRQFLVPAEDTGLIVPIGAWAMRRACAQVRRWQDEGHAGLRLALNLSLRELNQDDLAGQVGAVLADTGLAACHLELELNERMVMRDWERAVEVMNALRALGAGIAVDDFGAGHSSLAQLRRFPVNALKIDHSFVHALSGEGNDAAIPAAIISLAHSLGMRVIAEGVETDSQCEILARNMCDEIQGKLFSPALDEQAAGALLAAGRGLPAQLLRMHKRERTLLLVDDEPNILAALRRQLRGAGMRILTAPGGREGMALLETEHVDVILSDQRMPDMTGVEFLRAVKTSHPDTVRMVLSGFTELQSVTDAVNEGAIYKFLTKPWDDTQLRGHIQEAFAHKEMADENRRLDLQVRTANHGLAQVNRQLEEMLQQQKEQISRTGISLDIVREALQHVPLPILGLDEEQVVAFANVAAQRLLGQDGMALGGPVEWFMPALAEAAEGRSWSETLHGTRYEIAAHSMGKGTRARGRLIIFKPVPTGEAITEE</sequence>
<keyword evidence="3 7" id="KW-1133">Transmembrane helix</keyword>
<evidence type="ECO:0000256" key="6">
    <source>
        <dbReference type="SAM" id="Coils"/>
    </source>
</evidence>
<dbReference type="SUPFAM" id="SSF55785">
    <property type="entry name" value="PYP-like sensor domain (PAS domain)"/>
    <property type="match status" value="1"/>
</dbReference>
<gene>
    <name evidence="14" type="ORF">D3872_04480</name>
</gene>
<dbReference type="InterPro" id="IPR035919">
    <property type="entry name" value="EAL_sf"/>
</dbReference>
<feature type="domain" description="EAL" evidence="12">
    <location>
        <begin position="676"/>
        <end position="930"/>
    </location>
</feature>
<keyword evidence="2 7" id="KW-0812">Transmembrane</keyword>
<dbReference type="PANTHER" id="PTHR44757">
    <property type="entry name" value="DIGUANYLATE CYCLASE DGCP"/>
    <property type="match status" value="1"/>
</dbReference>
<dbReference type="InterPro" id="IPR000700">
    <property type="entry name" value="PAS-assoc_C"/>
</dbReference>
<dbReference type="SUPFAM" id="SSF55073">
    <property type="entry name" value="Nucleotide cyclase"/>
    <property type="match status" value="1"/>
</dbReference>
<organism evidence="14 15">
    <name type="scientific">Massilia cavernae</name>
    <dbReference type="NCBI Taxonomy" id="2320864"/>
    <lineage>
        <taxon>Bacteria</taxon>
        <taxon>Pseudomonadati</taxon>
        <taxon>Pseudomonadota</taxon>
        <taxon>Betaproteobacteria</taxon>
        <taxon>Burkholderiales</taxon>
        <taxon>Oxalobacteraceae</taxon>
        <taxon>Telluria group</taxon>
        <taxon>Massilia</taxon>
    </lineage>
</organism>
<dbReference type="SMART" id="SM00448">
    <property type="entry name" value="REC"/>
    <property type="match status" value="1"/>
</dbReference>
<dbReference type="PANTHER" id="PTHR44757:SF2">
    <property type="entry name" value="BIOFILM ARCHITECTURE MAINTENANCE PROTEIN MBAA"/>
    <property type="match status" value="1"/>
</dbReference>
<dbReference type="InterPro" id="IPR042240">
    <property type="entry name" value="CHASE_sf"/>
</dbReference>
<dbReference type="InterPro" id="IPR006189">
    <property type="entry name" value="CHASE_dom"/>
</dbReference>
<dbReference type="PROSITE" id="PS50839">
    <property type="entry name" value="CHASE"/>
    <property type="match status" value="1"/>
</dbReference>
<evidence type="ECO:0000256" key="1">
    <source>
        <dbReference type="ARBA" id="ARBA00004370"/>
    </source>
</evidence>
<protein>
    <submittedName>
        <fullName evidence="14">EAL domain-containing protein</fullName>
    </submittedName>
</protein>
<evidence type="ECO:0000256" key="5">
    <source>
        <dbReference type="PROSITE-ProRule" id="PRU00169"/>
    </source>
</evidence>
<keyword evidence="6" id="KW-0175">Coiled coil</keyword>
<evidence type="ECO:0000259" key="9">
    <source>
        <dbReference type="PROSITE" id="PS50112"/>
    </source>
</evidence>
<dbReference type="SMART" id="SM01079">
    <property type="entry name" value="CHASE"/>
    <property type="match status" value="1"/>
</dbReference>
<reference evidence="14 15" key="1">
    <citation type="submission" date="2018-09" db="EMBL/GenBank/DDBJ databases">
        <authorList>
            <person name="Zhu H."/>
        </authorList>
    </citation>
    <scope>NUCLEOTIDE SEQUENCE [LARGE SCALE GENOMIC DNA]</scope>
    <source>
        <strain evidence="14 15">K1S02-61</strain>
    </source>
</reference>
<evidence type="ECO:0000313" key="14">
    <source>
        <dbReference type="EMBL" id="RJG23425.1"/>
    </source>
</evidence>
<dbReference type="Pfam" id="PF00990">
    <property type="entry name" value="GGDEF"/>
    <property type="match status" value="1"/>
</dbReference>
<dbReference type="PROSITE" id="PS50113">
    <property type="entry name" value="PAC"/>
    <property type="match status" value="1"/>
</dbReference>
<dbReference type="SUPFAM" id="SSF52172">
    <property type="entry name" value="CheY-like"/>
    <property type="match status" value="1"/>
</dbReference>
<dbReference type="Gene3D" id="3.30.450.20">
    <property type="entry name" value="PAS domain"/>
    <property type="match status" value="1"/>
</dbReference>
<dbReference type="CDD" id="cd00130">
    <property type="entry name" value="PAS"/>
    <property type="match status" value="1"/>
</dbReference>
<keyword evidence="5" id="KW-0597">Phosphoprotein</keyword>
<dbReference type="NCBIfam" id="TIGR00254">
    <property type="entry name" value="GGDEF"/>
    <property type="match status" value="1"/>
</dbReference>
<name>A0A418Y6B7_9BURK</name>
<dbReference type="GO" id="GO:0000160">
    <property type="term" value="P:phosphorelay signal transduction system"/>
    <property type="evidence" value="ECO:0007669"/>
    <property type="project" value="InterPro"/>
</dbReference>
<dbReference type="InterPro" id="IPR000014">
    <property type="entry name" value="PAS"/>
</dbReference>
<feature type="transmembrane region" description="Helical" evidence="7">
    <location>
        <begin position="22"/>
        <end position="41"/>
    </location>
</feature>